<organism evidence="1 2">
    <name type="scientific">Pseudomonas phage vB_PaeP_E220</name>
    <dbReference type="NCBI Taxonomy" id="2034343"/>
    <lineage>
        <taxon>Viruses</taxon>
        <taxon>Duplodnaviria</taxon>
        <taxon>Heunggongvirae</taxon>
        <taxon>Uroviricota</taxon>
        <taxon>Caudoviricetes</taxon>
        <taxon>Hollowayvirus</taxon>
        <taxon>Hollowayvirus E220</taxon>
    </lineage>
</organism>
<protein>
    <submittedName>
        <fullName evidence="1">Uncharacterized protein</fullName>
    </submittedName>
</protein>
<reference evidence="1 2" key="1">
    <citation type="submission" date="2017-07" db="EMBL/GenBank/DDBJ databases">
        <title>Use of a Phage Cocktail against Pseudomonas aeruginosa Infections.</title>
        <authorList>
            <person name="Forti F."/>
            <person name="Roach D."/>
            <person name="Cafora M."/>
            <person name="Pasini M."/>
            <person name="Horner D.S."/>
            <person name="Briani F."/>
            <person name="Debarbieux L."/>
            <person name="Ghisotti D."/>
        </authorList>
    </citation>
    <scope>NUCLEOTIDE SEQUENCE [LARGE SCALE GENOMIC DNA]</scope>
</reference>
<name>A0A2K8HR18_9CAUD</name>
<evidence type="ECO:0000313" key="1">
    <source>
        <dbReference type="EMBL" id="ASZ72154.1"/>
    </source>
</evidence>
<accession>A0A2K8HR18</accession>
<proteinExistence type="predicted"/>
<dbReference type="EMBL" id="MF490237">
    <property type="protein sequence ID" value="ASZ72154.1"/>
    <property type="molecule type" value="Genomic_DNA"/>
</dbReference>
<dbReference type="Proteomes" id="UP000241174">
    <property type="component" value="Genome"/>
</dbReference>
<keyword evidence="2" id="KW-1185">Reference proteome</keyword>
<gene>
    <name evidence="1" type="ORF">vBPaePE220_00014</name>
</gene>
<evidence type="ECO:0000313" key="2">
    <source>
        <dbReference type="Proteomes" id="UP000241174"/>
    </source>
</evidence>
<sequence>MKLSILAVGLLLTAAIAMCIYLVLKASISL</sequence>